<dbReference type="GO" id="GO:0016887">
    <property type="term" value="F:ATP hydrolysis activity"/>
    <property type="evidence" value="ECO:0007669"/>
    <property type="project" value="InterPro"/>
</dbReference>
<evidence type="ECO:0000259" key="2">
    <source>
        <dbReference type="PROSITE" id="PS00662"/>
    </source>
</evidence>
<comment type="similarity">
    <text evidence="1">Belongs to the GSP E family.</text>
</comment>
<gene>
    <name evidence="3" type="ordered locus">Rta_21000</name>
</gene>
<dbReference type="GO" id="GO:0005524">
    <property type="term" value="F:ATP binding"/>
    <property type="evidence" value="ECO:0007669"/>
    <property type="project" value="InterPro"/>
</dbReference>
<dbReference type="PANTHER" id="PTHR30486:SF12">
    <property type="entry name" value="TYPE IV PILUS ATPASE PILU"/>
    <property type="match status" value="1"/>
</dbReference>
<dbReference type="Proteomes" id="UP000008385">
    <property type="component" value="Chromosome"/>
</dbReference>
<organism evidence="3 4">
    <name type="scientific">Ramlibacter tataouinensis (strain ATCC BAA-407 / DSM 14655 / LMG 21543 / TTB310)</name>
    <dbReference type="NCBI Taxonomy" id="365046"/>
    <lineage>
        <taxon>Bacteria</taxon>
        <taxon>Pseudomonadati</taxon>
        <taxon>Pseudomonadota</taxon>
        <taxon>Betaproteobacteria</taxon>
        <taxon>Burkholderiales</taxon>
        <taxon>Comamonadaceae</taxon>
        <taxon>Ramlibacter</taxon>
    </lineage>
</organism>
<evidence type="ECO:0000313" key="3">
    <source>
        <dbReference type="EMBL" id="AEG93194.1"/>
    </source>
</evidence>
<dbReference type="AlphaFoldDB" id="F5XYL8"/>
<dbReference type="KEGG" id="rta:Rta_21000"/>
<dbReference type="RefSeq" id="WP_013901426.1">
    <property type="nucleotide sequence ID" value="NC_015677.1"/>
</dbReference>
<dbReference type="InterPro" id="IPR001482">
    <property type="entry name" value="T2SS/T4SS_dom"/>
</dbReference>
<protein>
    <submittedName>
        <fullName evidence="3">Twitching mobility protein-like protein</fullName>
    </submittedName>
</protein>
<dbReference type="HOGENOM" id="CLU_013446_4_0_4"/>
<dbReference type="InterPro" id="IPR050921">
    <property type="entry name" value="T4SS_GSP_E_ATPase"/>
</dbReference>
<keyword evidence="4" id="KW-1185">Reference proteome</keyword>
<dbReference type="PROSITE" id="PS00662">
    <property type="entry name" value="T2SP_E"/>
    <property type="match status" value="1"/>
</dbReference>
<dbReference type="InterPro" id="IPR006321">
    <property type="entry name" value="PilT/PilU"/>
</dbReference>
<accession>F5XYL8</accession>
<reference evidence="4" key="1">
    <citation type="submission" date="2006-01" db="EMBL/GenBank/DDBJ databases">
        <title>Genome of the cyst-dividing bacterium Ramlibacter tataouinensis.</title>
        <authorList>
            <person name="Barakat M."/>
            <person name="Ortet P."/>
            <person name="De Luca G."/>
            <person name="Jourlin-Castelli C."/>
            <person name="Ansaldi M."/>
            <person name="Py B."/>
            <person name="Fichant G."/>
            <person name="Coutinho P."/>
            <person name="Voulhoux R."/>
            <person name="Bastien O."/>
            <person name="Roy S."/>
            <person name="Marechal E."/>
            <person name="Henrissat B."/>
            <person name="Quentin Y."/>
            <person name="Noirot P."/>
            <person name="Filloux A."/>
            <person name="Mejean V."/>
            <person name="DuBow M."/>
            <person name="Barras F."/>
            <person name="Heulin T."/>
        </authorList>
    </citation>
    <scope>NUCLEOTIDE SEQUENCE [LARGE SCALE GENOMIC DNA]</scope>
    <source>
        <strain evidence="4">ATCC BAA-407 / DSM 14655 / LMG 21543 / TTB310</strain>
    </source>
</reference>
<dbReference type="PATRIC" id="fig|365046.3.peg.2149"/>
<feature type="domain" description="Bacterial type II secretion system protein E" evidence="2">
    <location>
        <begin position="194"/>
        <end position="208"/>
    </location>
</feature>
<sequence>MSTMERILRLMAEKKASDVYLSAQAPAMIKINGQCVPINNQLLPADAPKALLAEVLPADRIMELEQSGELNMAHAIEGAGNFRFSAMRQRGTYAAVVRYIATEIPALETLSVPMILGELIMEKRGLLLMVGATGAGKSTTLASMMDYRNERAAGHILTIEDPVEFMFKNKKSVVNQREVGSDTDSLQVALKNALRQAPDVILLGEIRDRETMSAAIAYAQSGHLCLATMHANNSYQALNRILSFYPVEVRPTLLGDLGAALKAIVSQRLLRTVHGSRAPAVEVMLNTKLVSELIEKGDFSGVKEAMEKSMAEGSQTFEQDIARMILDGTVDRKEGLAYADSPTNLQWRLQNDFTGKNTQAAQEAVQEELDDQPSFTEITLDVKH</sequence>
<dbReference type="eggNOG" id="COG5008">
    <property type="taxonomic scope" value="Bacteria"/>
</dbReference>
<dbReference type="CDD" id="cd01131">
    <property type="entry name" value="PilT"/>
    <property type="match status" value="1"/>
</dbReference>
<dbReference type="PANTHER" id="PTHR30486">
    <property type="entry name" value="TWITCHING MOTILITY PROTEIN PILT"/>
    <property type="match status" value="1"/>
</dbReference>
<name>F5XYL8_RAMTT</name>
<dbReference type="SUPFAM" id="SSF52540">
    <property type="entry name" value="P-loop containing nucleoside triphosphate hydrolases"/>
    <property type="match status" value="1"/>
</dbReference>
<dbReference type="EMBL" id="CP000245">
    <property type="protein sequence ID" value="AEG93194.1"/>
    <property type="molecule type" value="Genomic_DNA"/>
</dbReference>
<dbReference type="Gene3D" id="3.40.50.300">
    <property type="entry name" value="P-loop containing nucleotide triphosphate hydrolases"/>
    <property type="match status" value="1"/>
</dbReference>
<dbReference type="STRING" id="365046.Rta_21000"/>
<evidence type="ECO:0000313" key="4">
    <source>
        <dbReference type="Proteomes" id="UP000008385"/>
    </source>
</evidence>
<dbReference type="Pfam" id="PF00437">
    <property type="entry name" value="T2SSE"/>
    <property type="match status" value="1"/>
</dbReference>
<dbReference type="NCBIfam" id="TIGR01420">
    <property type="entry name" value="pilT_fam"/>
    <property type="match status" value="1"/>
</dbReference>
<proteinExistence type="inferred from homology"/>
<dbReference type="InterPro" id="IPR027417">
    <property type="entry name" value="P-loop_NTPase"/>
</dbReference>
<dbReference type="OrthoDB" id="5790493at2"/>
<reference evidence="3 4" key="2">
    <citation type="journal article" date="2011" name="PLoS ONE">
        <title>The Cyst-Dividing Bacterium Ramlibacter tataouinensis TTB310 Genome Reveals a Well-Stocked Toolbox for Adaptation to a Desert Environment.</title>
        <authorList>
            <person name="De Luca G."/>
            <person name="Barakat M."/>
            <person name="Ortet P."/>
            <person name="Fochesato S."/>
            <person name="Jourlin-Castelli C."/>
            <person name="Ansaldi M."/>
            <person name="Py B."/>
            <person name="Fichant G."/>
            <person name="Coutinho P.M."/>
            <person name="Voulhoux R."/>
            <person name="Bastien O."/>
            <person name="Marechal E."/>
            <person name="Henrissat B."/>
            <person name="Quentin Y."/>
            <person name="Noirot P."/>
            <person name="Filloux A."/>
            <person name="Mejean V."/>
            <person name="Dubow M.S."/>
            <person name="Barras F."/>
            <person name="Barbe V."/>
            <person name="Weissenbach J."/>
            <person name="Mihalcescu I."/>
            <person name="Vermeglio A."/>
            <person name="Achouak W."/>
            <person name="Heulin T."/>
        </authorList>
    </citation>
    <scope>NUCLEOTIDE SEQUENCE [LARGE SCALE GENOMIC DNA]</scope>
    <source>
        <strain evidence="4">ATCC BAA-407 / DSM 14655 / LMG 21543 / TTB310</strain>
    </source>
</reference>
<evidence type="ECO:0000256" key="1">
    <source>
        <dbReference type="ARBA" id="ARBA00006611"/>
    </source>
</evidence>
<dbReference type="Gene3D" id="3.30.450.90">
    <property type="match status" value="1"/>
</dbReference>